<dbReference type="InterPro" id="IPR011006">
    <property type="entry name" value="CheY-like_superfamily"/>
</dbReference>
<evidence type="ECO:0000313" key="2">
    <source>
        <dbReference type="EMBL" id="PVE47755.1"/>
    </source>
</evidence>
<feature type="domain" description="ANTAR" evidence="1">
    <location>
        <begin position="137"/>
        <end position="198"/>
    </location>
</feature>
<dbReference type="Pfam" id="PF21332">
    <property type="entry name" value="AmiR_N"/>
    <property type="match status" value="1"/>
</dbReference>
<dbReference type="GO" id="GO:0003723">
    <property type="term" value="F:RNA binding"/>
    <property type="evidence" value="ECO:0007669"/>
    <property type="project" value="InterPro"/>
</dbReference>
<dbReference type="InterPro" id="IPR049021">
    <property type="entry name" value="AmiR_N"/>
</dbReference>
<dbReference type="OrthoDB" id="7366028at2"/>
<dbReference type="Gene3D" id="1.10.10.10">
    <property type="entry name" value="Winged helix-like DNA-binding domain superfamily/Winged helix DNA-binding domain"/>
    <property type="match status" value="1"/>
</dbReference>
<proteinExistence type="predicted"/>
<dbReference type="InterPro" id="IPR036388">
    <property type="entry name" value="WH-like_DNA-bd_sf"/>
</dbReference>
<dbReference type="PIRSF" id="PIRSF036382">
    <property type="entry name" value="RR_antiterm"/>
    <property type="match status" value="1"/>
</dbReference>
<protein>
    <submittedName>
        <fullName evidence="2">ANTAR domain-containing protein</fullName>
    </submittedName>
</protein>
<accession>A0A2T7USN1</accession>
<organism evidence="2 3">
    <name type="scientific">Pararhodobacter aggregans</name>
    <dbReference type="NCBI Taxonomy" id="404875"/>
    <lineage>
        <taxon>Bacteria</taxon>
        <taxon>Pseudomonadati</taxon>
        <taxon>Pseudomonadota</taxon>
        <taxon>Alphaproteobacteria</taxon>
        <taxon>Rhodobacterales</taxon>
        <taxon>Paracoccaceae</taxon>
        <taxon>Pararhodobacter</taxon>
    </lineage>
</organism>
<name>A0A2T7USN1_9RHOB</name>
<dbReference type="Gene3D" id="3.40.50.2300">
    <property type="match status" value="1"/>
</dbReference>
<dbReference type="InterPro" id="IPR008327">
    <property type="entry name" value="Sig_transdc_resp-reg_antiterm"/>
</dbReference>
<gene>
    <name evidence="2" type="ORF">DDE23_09970</name>
</gene>
<dbReference type="Proteomes" id="UP000244810">
    <property type="component" value="Unassembled WGS sequence"/>
</dbReference>
<reference evidence="2 3" key="1">
    <citation type="journal article" date="2011" name="Syst. Appl. Microbiol.">
        <title>Defluviimonas denitrificans gen. nov., sp. nov., and Pararhodobacter aggregans gen. nov., sp. nov., non-phototrophic Rhodobacteraceae from the biofilter of a marine aquaculture.</title>
        <authorList>
            <person name="Foesel B.U."/>
            <person name="Drake H.L."/>
            <person name="Schramm A."/>
        </authorList>
    </citation>
    <scope>NUCLEOTIDE SEQUENCE [LARGE SCALE GENOMIC DNA]</scope>
    <source>
        <strain evidence="2 3">D1-19</strain>
    </source>
</reference>
<dbReference type="SMART" id="SM01012">
    <property type="entry name" value="ANTAR"/>
    <property type="match status" value="1"/>
</dbReference>
<evidence type="ECO:0000313" key="3">
    <source>
        <dbReference type="Proteomes" id="UP000244810"/>
    </source>
</evidence>
<evidence type="ECO:0000259" key="1">
    <source>
        <dbReference type="PROSITE" id="PS50921"/>
    </source>
</evidence>
<dbReference type="SUPFAM" id="SSF52172">
    <property type="entry name" value="CheY-like"/>
    <property type="match status" value="1"/>
</dbReference>
<comment type="caution">
    <text evidence="2">The sequence shown here is derived from an EMBL/GenBank/DDBJ whole genome shotgun (WGS) entry which is preliminary data.</text>
</comment>
<dbReference type="AlphaFoldDB" id="A0A2T7USN1"/>
<dbReference type="PROSITE" id="PS50921">
    <property type="entry name" value="ANTAR"/>
    <property type="match status" value="1"/>
</dbReference>
<dbReference type="EMBL" id="QDDR01000004">
    <property type="protein sequence ID" value="PVE47755.1"/>
    <property type="molecule type" value="Genomic_DNA"/>
</dbReference>
<keyword evidence="3" id="KW-1185">Reference proteome</keyword>
<sequence length="208" mass="23220">MKSDGRDKRALETPKLLRELRALRVAVFHPQDSDGEQLTQQLQRIGCQVQAFWPPLPEPPADTNVVFLAVRPDVIKLEFPWSKAENAPTIIAVVNYENPVIVDALLRLGAKSVIASPVRSFGLLSALVVARHVSEQARTKDRQIARLEGKLFGIRKVSEAKSILMETRGISDKEAYQVIREQAMSKRVSTEEIANAIINANSILSFKR</sequence>
<dbReference type="Pfam" id="PF03861">
    <property type="entry name" value="ANTAR"/>
    <property type="match status" value="1"/>
</dbReference>
<dbReference type="RefSeq" id="WP_107751127.1">
    <property type="nucleotide sequence ID" value="NZ_QBKF01000003.1"/>
</dbReference>
<dbReference type="InterPro" id="IPR005561">
    <property type="entry name" value="ANTAR"/>
</dbReference>